<keyword evidence="6 8" id="KW-0234">DNA repair</keyword>
<evidence type="ECO:0000256" key="8">
    <source>
        <dbReference type="RuleBase" id="RU364024"/>
    </source>
</evidence>
<evidence type="ECO:0000256" key="1">
    <source>
        <dbReference type="ARBA" id="ARBA00004123"/>
    </source>
</evidence>
<evidence type="ECO:0000256" key="2">
    <source>
        <dbReference type="ARBA" id="ARBA00007132"/>
    </source>
</evidence>
<keyword evidence="4 8" id="KW-0805">Transcription regulation</keyword>
<evidence type="ECO:0000256" key="5">
    <source>
        <dbReference type="ARBA" id="ARBA00023163"/>
    </source>
</evidence>
<evidence type="ECO:0000259" key="9">
    <source>
        <dbReference type="Pfam" id="PF18307"/>
    </source>
</evidence>
<accession>A0A7S3Z975</accession>
<keyword evidence="5 8" id="KW-0804">Transcription</keyword>
<dbReference type="GO" id="GO:0003690">
    <property type="term" value="F:double-stranded DNA binding"/>
    <property type="evidence" value="ECO:0007669"/>
    <property type="project" value="TreeGrafter"/>
</dbReference>
<evidence type="ECO:0000256" key="4">
    <source>
        <dbReference type="ARBA" id="ARBA00023015"/>
    </source>
</evidence>
<comment type="similarity">
    <text evidence="2 8">Belongs to the TFB2 family.</text>
</comment>
<keyword evidence="3 8" id="KW-0227">DNA damage</keyword>
<dbReference type="NCBIfam" id="TIGR00625">
    <property type="entry name" value="tfb2"/>
    <property type="match status" value="1"/>
</dbReference>
<proteinExistence type="inferred from homology"/>
<dbReference type="Pfam" id="PF18307">
    <property type="entry name" value="Tfb2_C"/>
    <property type="match status" value="1"/>
</dbReference>
<evidence type="ECO:0000256" key="7">
    <source>
        <dbReference type="ARBA" id="ARBA00023242"/>
    </source>
</evidence>
<comment type="function">
    <text evidence="8">Component of the general transcription and DNA repair factor IIH (TFIIH) core complex which is involved in general and transcription-coupled nucleotide excision repair (NER) of damaged DNA.</text>
</comment>
<dbReference type="GO" id="GO:0000439">
    <property type="term" value="C:transcription factor TFIIH core complex"/>
    <property type="evidence" value="ECO:0007669"/>
    <property type="project" value="InterPro"/>
</dbReference>
<dbReference type="InterPro" id="IPR004598">
    <property type="entry name" value="TFIIH_p52/Tfb2"/>
</dbReference>
<dbReference type="PANTHER" id="PTHR13152">
    <property type="entry name" value="TFIIH, POLYPEPTIDE 4"/>
    <property type="match status" value="1"/>
</dbReference>
<protein>
    <recommendedName>
        <fullName evidence="8">General transcription factor IIH subunit 4</fullName>
    </recommendedName>
</protein>
<name>A0A7S3Z975_9EUKA</name>
<dbReference type="PANTHER" id="PTHR13152:SF0">
    <property type="entry name" value="GENERAL TRANSCRIPTION FACTOR IIH SUBUNIT 4"/>
    <property type="match status" value="1"/>
</dbReference>
<evidence type="ECO:0000256" key="6">
    <source>
        <dbReference type="ARBA" id="ARBA00023204"/>
    </source>
</evidence>
<dbReference type="AlphaFoldDB" id="A0A7S3Z975"/>
<feature type="domain" description="Transcription factor Tfb2 C-terminal" evidence="9">
    <location>
        <begin position="409"/>
        <end position="471"/>
    </location>
</feature>
<dbReference type="GO" id="GO:0005675">
    <property type="term" value="C:transcription factor TFIIH holo complex"/>
    <property type="evidence" value="ECO:0007669"/>
    <property type="project" value="TreeGrafter"/>
</dbReference>
<keyword evidence="7 8" id="KW-0539">Nucleus</keyword>
<comment type="subcellular location">
    <subcellularLocation>
        <location evidence="1 8">Nucleus</location>
    </subcellularLocation>
</comment>
<evidence type="ECO:0000313" key="10">
    <source>
        <dbReference type="EMBL" id="CAE0675894.1"/>
    </source>
</evidence>
<gene>
    <name evidence="10" type="ORF">LGLO00237_LOCUS27671</name>
</gene>
<dbReference type="Pfam" id="PF03849">
    <property type="entry name" value="Tfb2"/>
    <property type="match status" value="1"/>
</dbReference>
<dbReference type="InterPro" id="IPR040662">
    <property type="entry name" value="Tfb2_C"/>
</dbReference>
<dbReference type="EMBL" id="HBIV01038901">
    <property type="protein sequence ID" value="CAE0675894.1"/>
    <property type="molecule type" value="Transcribed_RNA"/>
</dbReference>
<dbReference type="GO" id="GO:0006289">
    <property type="term" value="P:nucleotide-excision repair"/>
    <property type="evidence" value="ECO:0007669"/>
    <property type="project" value="InterPro"/>
</dbReference>
<organism evidence="10">
    <name type="scientific">Lotharella globosa</name>
    <dbReference type="NCBI Taxonomy" id="91324"/>
    <lineage>
        <taxon>Eukaryota</taxon>
        <taxon>Sar</taxon>
        <taxon>Rhizaria</taxon>
        <taxon>Cercozoa</taxon>
        <taxon>Chlorarachniophyceae</taxon>
        <taxon>Lotharella</taxon>
    </lineage>
</organism>
<sequence>MGDRKRMDVEISNGGFNFTGRRVGVGDSDSILDHIATLEMKDTLYNDVFTCISVLRSLPVLSKTIVMRLLFLEKSVVEGVILEWFKVARDYQNAIGRLLRLNLILKDQHGQFLLEPKFKASIRRYVRNDAPDAGLSELSADKHAPEPGKITRHARECWEMILNLLIEDNPEQLEGKSNQQIAQIETLLEGSGLITRELTPEGDTRRTITSKGFRFLFLPHKKQVWTFMLGYVRQISKGTPSDGVVVSEQDVLRFLFKLSHLSVGQGYPTKNLTEAERVVLLHIKDYGFVYQRKKSSKRYYPTVLAQSLSSMDQSLSDTLGNTHGKLIVETTFRLTAYTTSKFQIAILNMFVRLDYRLPNVVVGRITKHSVMEALKNGIKAADIITYLEQYAHPVMKRTPKALPHAVAHQIHLWQKDRERFQVAPSCFLSEFESDDEYKQTLKFAKERRILQWHSDKRRQLSITAAGLDQLKIQLRKYRDANK</sequence>
<reference evidence="10" key="1">
    <citation type="submission" date="2021-01" db="EMBL/GenBank/DDBJ databases">
        <authorList>
            <person name="Corre E."/>
            <person name="Pelletier E."/>
            <person name="Niang G."/>
            <person name="Scheremetjew M."/>
            <person name="Finn R."/>
            <person name="Kale V."/>
            <person name="Holt S."/>
            <person name="Cochrane G."/>
            <person name="Meng A."/>
            <person name="Brown T."/>
            <person name="Cohen L."/>
        </authorList>
    </citation>
    <scope>NUCLEOTIDE SEQUENCE</scope>
    <source>
        <strain evidence="10">CCCM811</strain>
    </source>
</reference>
<dbReference type="Gene3D" id="3.30.70.2610">
    <property type="match status" value="1"/>
</dbReference>
<evidence type="ECO:0000256" key="3">
    <source>
        <dbReference type="ARBA" id="ARBA00022763"/>
    </source>
</evidence>
<dbReference type="GO" id="GO:0001671">
    <property type="term" value="F:ATPase activator activity"/>
    <property type="evidence" value="ECO:0007669"/>
    <property type="project" value="InterPro"/>
</dbReference>